<proteinExistence type="predicted"/>
<dbReference type="OrthoDB" id="5984724at2759"/>
<evidence type="ECO:0000313" key="1">
    <source>
        <dbReference type="EMBL" id="KAG8227735.1"/>
    </source>
</evidence>
<comment type="caution">
    <text evidence="1">The sequence shown here is derived from an EMBL/GenBank/DDBJ whole genome shotgun (WGS) entry which is preliminary data.</text>
</comment>
<sequence length="103" mass="12012">MVESNLRNVKRTPKVKRWSRKEKLFYCTLNKRSPPKRFLSRRGVCSNLYSDNATTFRGAARELKAMFKKASPFYEEVDCHLNNAGTQWKFIPPYSPHFGSHVG</sequence>
<dbReference type="GO" id="GO:0003676">
    <property type="term" value="F:nucleic acid binding"/>
    <property type="evidence" value="ECO:0007669"/>
    <property type="project" value="InterPro"/>
</dbReference>
<dbReference type="Gene3D" id="3.30.420.10">
    <property type="entry name" value="Ribonuclease H-like superfamily/Ribonuclease H"/>
    <property type="match status" value="1"/>
</dbReference>
<name>A0A8K0NX52_LADFU</name>
<dbReference type="Proteomes" id="UP000792457">
    <property type="component" value="Unassembled WGS sequence"/>
</dbReference>
<organism evidence="1 2">
    <name type="scientific">Ladona fulva</name>
    <name type="common">Scarce chaser dragonfly</name>
    <name type="synonym">Libellula fulva</name>
    <dbReference type="NCBI Taxonomy" id="123851"/>
    <lineage>
        <taxon>Eukaryota</taxon>
        <taxon>Metazoa</taxon>
        <taxon>Ecdysozoa</taxon>
        <taxon>Arthropoda</taxon>
        <taxon>Hexapoda</taxon>
        <taxon>Insecta</taxon>
        <taxon>Pterygota</taxon>
        <taxon>Palaeoptera</taxon>
        <taxon>Odonata</taxon>
        <taxon>Epiprocta</taxon>
        <taxon>Anisoptera</taxon>
        <taxon>Libelluloidea</taxon>
        <taxon>Libellulidae</taxon>
        <taxon>Ladona</taxon>
    </lineage>
</organism>
<dbReference type="EMBL" id="KZ308336">
    <property type="protein sequence ID" value="KAG8227735.1"/>
    <property type="molecule type" value="Genomic_DNA"/>
</dbReference>
<dbReference type="AlphaFoldDB" id="A0A8K0NX52"/>
<accession>A0A8K0NX52</accession>
<protein>
    <submittedName>
        <fullName evidence="1">Uncharacterized protein</fullName>
    </submittedName>
</protein>
<reference evidence="1" key="1">
    <citation type="submission" date="2013-04" db="EMBL/GenBank/DDBJ databases">
        <authorList>
            <person name="Qu J."/>
            <person name="Murali S.C."/>
            <person name="Bandaranaike D."/>
            <person name="Bellair M."/>
            <person name="Blankenburg K."/>
            <person name="Chao H."/>
            <person name="Dinh H."/>
            <person name="Doddapaneni H."/>
            <person name="Downs B."/>
            <person name="Dugan-Rocha S."/>
            <person name="Elkadiri S."/>
            <person name="Gnanaolivu R.D."/>
            <person name="Hernandez B."/>
            <person name="Javaid M."/>
            <person name="Jayaseelan J.C."/>
            <person name="Lee S."/>
            <person name="Li M."/>
            <person name="Ming W."/>
            <person name="Munidasa M."/>
            <person name="Muniz J."/>
            <person name="Nguyen L."/>
            <person name="Ongeri F."/>
            <person name="Osuji N."/>
            <person name="Pu L.-L."/>
            <person name="Puazo M."/>
            <person name="Qu C."/>
            <person name="Quiroz J."/>
            <person name="Raj R."/>
            <person name="Weissenberger G."/>
            <person name="Xin Y."/>
            <person name="Zou X."/>
            <person name="Han Y."/>
            <person name="Richards S."/>
            <person name="Worley K."/>
            <person name="Muzny D."/>
            <person name="Gibbs R."/>
        </authorList>
    </citation>
    <scope>NUCLEOTIDE SEQUENCE</scope>
    <source>
        <strain evidence="1">Sampled in the wild</strain>
    </source>
</reference>
<keyword evidence="2" id="KW-1185">Reference proteome</keyword>
<evidence type="ECO:0000313" key="2">
    <source>
        <dbReference type="Proteomes" id="UP000792457"/>
    </source>
</evidence>
<gene>
    <name evidence="1" type="ORF">J437_LFUL008573</name>
</gene>
<dbReference type="InterPro" id="IPR036397">
    <property type="entry name" value="RNaseH_sf"/>
</dbReference>
<reference evidence="1" key="2">
    <citation type="submission" date="2017-10" db="EMBL/GenBank/DDBJ databases">
        <title>Ladona fulva Genome sequencing and assembly.</title>
        <authorList>
            <person name="Murali S."/>
            <person name="Richards S."/>
            <person name="Bandaranaike D."/>
            <person name="Bellair M."/>
            <person name="Blankenburg K."/>
            <person name="Chao H."/>
            <person name="Dinh H."/>
            <person name="Doddapaneni H."/>
            <person name="Dugan-Rocha S."/>
            <person name="Elkadiri S."/>
            <person name="Gnanaolivu R."/>
            <person name="Hernandez B."/>
            <person name="Skinner E."/>
            <person name="Javaid M."/>
            <person name="Lee S."/>
            <person name="Li M."/>
            <person name="Ming W."/>
            <person name="Munidasa M."/>
            <person name="Muniz J."/>
            <person name="Nguyen L."/>
            <person name="Hughes D."/>
            <person name="Osuji N."/>
            <person name="Pu L.-L."/>
            <person name="Puazo M."/>
            <person name="Qu C."/>
            <person name="Quiroz J."/>
            <person name="Raj R."/>
            <person name="Weissenberger G."/>
            <person name="Xin Y."/>
            <person name="Zou X."/>
            <person name="Han Y."/>
            <person name="Worley K."/>
            <person name="Muzny D."/>
            <person name="Gibbs R."/>
        </authorList>
    </citation>
    <scope>NUCLEOTIDE SEQUENCE</scope>
    <source>
        <strain evidence="1">Sampled in the wild</strain>
    </source>
</reference>